<feature type="transmembrane region" description="Helical" evidence="1">
    <location>
        <begin position="67"/>
        <end position="88"/>
    </location>
</feature>
<feature type="transmembrane region" description="Helical" evidence="1">
    <location>
        <begin position="9"/>
        <end position="29"/>
    </location>
</feature>
<organism evidence="3 4">
    <name type="scientific">Candidatus Syntropharchaeum caldarium</name>
    <dbReference type="NCBI Taxonomy" id="1838285"/>
    <lineage>
        <taxon>Archaea</taxon>
        <taxon>Methanobacteriati</taxon>
        <taxon>Methanobacteriota</taxon>
        <taxon>Stenosarchaea group</taxon>
        <taxon>Methanomicrobia</taxon>
        <taxon>Methanosarcinales</taxon>
        <taxon>ANME-2 cluster</taxon>
        <taxon>Candidatus Syntropharchaeum</taxon>
    </lineage>
</organism>
<accession>A0A1F2PAH1</accession>
<keyword evidence="1" id="KW-0812">Transmembrane</keyword>
<dbReference type="STRING" id="1838285.SCAL_000075"/>
<evidence type="ECO:0000313" key="4">
    <source>
        <dbReference type="Proteomes" id="UP000186940"/>
    </source>
</evidence>
<dbReference type="PIRSF" id="PIRSF018671">
    <property type="entry name" value="UCP018671"/>
    <property type="match status" value="1"/>
</dbReference>
<comment type="caution">
    <text evidence="3">The sequence shown here is derived from an EMBL/GenBank/DDBJ whole genome shotgun (WGS) entry which is preliminary data.</text>
</comment>
<dbReference type="Pfam" id="PF07760">
    <property type="entry name" value="DUF1616"/>
    <property type="match status" value="1"/>
</dbReference>
<feature type="transmembrane region" description="Helical" evidence="1">
    <location>
        <begin position="35"/>
        <end position="55"/>
    </location>
</feature>
<proteinExistence type="predicted"/>
<evidence type="ECO:0000259" key="2">
    <source>
        <dbReference type="Pfam" id="PF07760"/>
    </source>
</evidence>
<dbReference type="Proteomes" id="UP000186940">
    <property type="component" value="Unassembled WGS sequence"/>
</dbReference>
<evidence type="ECO:0000256" key="1">
    <source>
        <dbReference type="SAM" id="Phobius"/>
    </source>
</evidence>
<evidence type="ECO:0000313" key="3">
    <source>
        <dbReference type="EMBL" id="OFV68399.1"/>
    </source>
</evidence>
<feature type="transmembrane region" description="Helical" evidence="1">
    <location>
        <begin position="149"/>
        <end position="170"/>
    </location>
</feature>
<dbReference type="AlphaFoldDB" id="A0A1F2PAH1"/>
<dbReference type="InterPro" id="IPR011674">
    <property type="entry name" value="DUF1616"/>
</dbReference>
<keyword evidence="4" id="KW-1185">Reference proteome</keyword>
<reference evidence="3" key="1">
    <citation type="submission" date="2016-05" db="EMBL/GenBank/DDBJ databases">
        <title>Microbial consortia oxidize butane by reversing methanogenesis.</title>
        <authorList>
            <person name="Laso-Perez R."/>
            <person name="Richter M."/>
            <person name="Wegener G."/>
            <person name="Musat F."/>
        </authorList>
    </citation>
    <scope>NUCLEOTIDE SEQUENCE [LARGE SCALE GENOMIC DNA]</scope>
    <source>
        <strain evidence="3">BOX2</strain>
    </source>
</reference>
<keyword evidence="1" id="KW-1133">Transmembrane helix</keyword>
<feature type="transmembrane region" description="Helical" evidence="1">
    <location>
        <begin position="94"/>
        <end position="114"/>
    </location>
</feature>
<keyword evidence="1" id="KW-0472">Membrane</keyword>
<name>A0A1F2PAH1_9EURY</name>
<gene>
    <name evidence="3" type="ORF">SCAL_000075</name>
</gene>
<dbReference type="EMBL" id="LYOS01000001">
    <property type="protein sequence ID" value="OFV68399.1"/>
    <property type="molecule type" value="Genomic_DNA"/>
</dbReference>
<dbReference type="PATRIC" id="fig|1838285.3.peg.81"/>
<feature type="domain" description="DUF1616" evidence="2">
    <location>
        <begin position="12"/>
        <end position="282"/>
    </location>
</feature>
<dbReference type="InterPro" id="IPR014495">
    <property type="entry name" value="UCP018671"/>
</dbReference>
<sequence>MRSGYLNDLMLVIIFTLLSIPFILFPPLNETPIRIILGLPLILFFPGYALIAALFPAKGDLDPIERVALSFGLSIAVVPLIGLVLNYTPFGIRLMPILISLSGFTILLSIAATFRIKKLTAEERFSIEFVSNFRALKASFETEKRLDRILSVILILSIIAAIVMTIYVIVTPKEGEHFTEFYILGPNGTADEYPTDLMPGEEGMVIVGIVNHEYTNQTYRLEVKLNESLLHEESITLSHNETWESPFSFKIEKRGDNQRLEFLLYNESNSTEPYRSLHLWVDVSD</sequence>
<protein>
    <submittedName>
        <fullName evidence="3">Uncharacterized conserved protein UCP018671</fullName>
    </submittedName>
</protein>